<reference evidence="7" key="2">
    <citation type="submission" date="2018-03" db="EMBL/GenBank/DDBJ databases">
        <authorList>
            <person name="Derbyshire K."/>
            <person name="Gray T.A."/>
            <person name="Champion M."/>
        </authorList>
    </citation>
    <scope>NUCLEOTIDE SEQUENCE [LARGE SCALE GENOMIC DNA]</scope>
    <source>
        <strain evidence="7">MKD8</strain>
    </source>
</reference>
<keyword evidence="1" id="KW-0805">Transcription regulation</keyword>
<dbReference type="AlphaFoldDB" id="A0A2U9PLK1"/>
<accession>A0A2U9PLK1</accession>
<name>A0A2U9PLK1_MYCSE</name>
<evidence type="ECO:0000259" key="5">
    <source>
        <dbReference type="PROSITE" id="PS50977"/>
    </source>
</evidence>
<dbReference type="InterPro" id="IPR009057">
    <property type="entry name" value="Homeodomain-like_sf"/>
</dbReference>
<feature type="domain" description="HTH tetR-type" evidence="5">
    <location>
        <begin position="14"/>
        <end position="73"/>
    </location>
</feature>
<dbReference type="Proteomes" id="UP000011200">
    <property type="component" value="Chromosome"/>
</dbReference>
<evidence type="ECO:0000313" key="7">
    <source>
        <dbReference type="Proteomes" id="UP000011200"/>
    </source>
</evidence>
<evidence type="ECO:0000256" key="4">
    <source>
        <dbReference type="PROSITE-ProRule" id="PRU00335"/>
    </source>
</evidence>
<dbReference type="GO" id="GO:0003700">
    <property type="term" value="F:DNA-binding transcription factor activity"/>
    <property type="evidence" value="ECO:0007669"/>
    <property type="project" value="TreeGrafter"/>
</dbReference>
<gene>
    <name evidence="6" type="ORF">D806_016230</name>
</gene>
<evidence type="ECO:0000256" key="3">
    <source>
        <dbReference type="ARBA" id="ARBA00023163"/>
    </source>
</evidence>
<dbReference type="GeneID" id="93456432"/>
<evidence type="ECO:0000313" key="6">
    <source>
        <dbReference type="EMBL" id="AWT52607.1"/>
    </source>
</evidence>
<dbReference type="InterPro" id="IPR049445">
    <property type="entry name" value="TetR_SbtR-like_C"/>
</dbReference>
<dbReference type="PANTHER" id="PTHR30055:SF234">
    <property type="entry name" value="HTH-TYPE TRANSCRIPTIONAL REGULATOR BETI"/>
    <property type="match status" value="1"/>
</dbReference>
<feature type="DNA-binding region" description="H-T-H motif" evidence="4">
    <location>
        <begin position="36"/>
        <end position="55"/>
    </location>
</feature>
<dbReference type="SUPFAM" id="SSF46689">
    <property type="entry name" value="Homeodomain-like"/>
    <property type="match status" value="1"/>
</dbReference>
<dbReference type="InterPro" id="IPR001647">
    <property type="entry name" value="HTH_TetR"/>
</dbReference>
<dbReference type="PROSITE" id="PS50977">
    <property type="entry name" value="HTH_TETR_2"/>
    <property type="match status" value="1"/>
</dbReference>
<dbReference type="GO" id="GO:0000976">
    <property type="term" value="F:transcription cis-regulatory region binding"/>
    <property type="evidence" value="ECO:0007669"/>
    <property type="project" value="TreeGrafter"/>
</dbReference>
<dbReference type="PANTHER" id="PTHR30055">
    <property type="entry name" value="HTH-TYPE TRANSCRIPTIONAL REGULATOR RUTR"/>
    <property type="match status" value="1"/>
</dbReference>
<proteinExistence type="predicted"/>
<dbReference type="EMBL" id="CP027541">
    <property type="protein sequence ID" value="AWT52607.1"/>
    <property type="molecule type" value="Genomic_DNA"/>
</dbReference>
<keyword evidence="2 4" id="KW-0238">DNA-binding</keyword>
<evidence type="ECO:0000256" key="2">
    <source>
        <dbReference type="ARBA" id="ARBA00023125"/>
    </source>
</evidence>
<dbReference type="InterPro" id="IPR050109">
    <property type="entry name" value="HTH-type_TetR-like_transc_reg"/>
</dbReference>
<organism evidence="6 7">
    <name type="scientific">Mycolicibacterium smegmatis (strain MKD8)</name>
    <name type="common">Mycobacterium smegmatis</name>
    <dbReference type="NCBI Taxonomy" id="1214915"/>
    <lineage>
        <taxon>Bacteria</taxon>
        <taxon>Bacillati</taxon>
        <taxon>Actinomycetota</taxon>
        <taxon>Actinomycetes</taxon>
        <taxon>Mycobacteriales</taxon>
        <taxon>Mycobacteriaceae</taxon>
        <taxon>Mycolicibacterium</taxon>
    </lineage>
</organism>
<keyword evidence="3" id="KW-0804">Transcription</keyword>
<dbReference type="Pfam" id="PF00440">
    <property type="entry name" value="TetR_N"/>
    <property type="match status" value="1"/>
</dbReference>
<dbReference type="Gene3D" id="1.10.357.10">
    <property type="entry name" value="Tetracycline Repressor, domain 2"/>
    <property type="match status" value="1"/>
</dbReference>
<dbReference type="Pfam" id="PF21597">
    <property type="entry name" value="TetR_C_43"/>
    <property type="match status" value="1"/>
</dbReference>
<sequence length="189" mass="21365">MTETPVRRRRADAQRNRDAILRAAREAFETDGIFAPLDSIATAAGVGNATLYRNFPTRDDLLRAVLEDGVAEMVAESEAYERHSDAEEALRDWLFRVTWALRIWHDLPNCIATAHDDAESPVRPVTDRMTDRTARLLDNYRAGKGPSPVTAEELFQLVTAVSWAVDRFGDDRDRARRRLEFATSGLFDS</sequence>
<reference evidence="6 7" key="1">
    <citation type="journal article" date="2013" name="Genome Announc.">
        <title>Draft genome sequence of MKD8, a conjugal recipient Mycobacterium smegmatis strain.</title>
        <authorList>
            <person name="Gray T.A."/>
            <person name="Palumbo M.J."/>
            <person name="Derbyshire K.M."/>
        </authorList>
    </citation>
    <scope>NUCLEOTIDE SEQUENCE [LARGE SCALE GENOMIC DNA]</scope>
    <source>
        <strain evidence="6 7">MKD8</strain>
    </source>
</reference>
<protein>
    <submittedName>
        <fullName evidence="6">Transcriptional regulator</fullName>
    </submittedName>
</protein>
<dbReference type="RefSeq" id="WP_003893001.1">
    <property type="nucleotide sequence ID" value="NZ_CP027541.1"/>
</dbReference>
<evidence type="ECO:0000256" key="1">
    <source>
        <dbReference type="ARBA" id="ARBA00023015"/>
    </source>
</evidence>
<dbReference type="PRINTS" id="PR00455">
    <property type="entry name" value="HTHTETR"/>
</dbReference>